<name>A0ABR6G3D4_9HYPH</name>
<gene>
    <name evidence="2" type="ORF">FHS25_001221</name>
</gene>
<reference evidence="2 3" key="1">
    <citation type="submission" date="2020-08" db="EMBL/GenBank/DDBJ databases">
        <title>Genomic Encyclopedia of Type Strains, Phase III (KMG-III): the genomes of soil and plant-associated and newly described type strains.</title>
        <authorList>
            <person name="Whitman W."/>
        </authorList>
    </citation>
    <scope>NUCLEOTIDE SEQUENCE [LARGE SCALE GENOMIC DNA]</scope>
    <source>
        <strain evidence="2 3">CECT 8280</strain>
    </source>
</reference>
<protein>
    <recommendedName>
        <fullName evidence="4">Transposase</fullName>
    </recommendedName>
</protein>
<evidence type="ECO:0000256" key="1">
    <source>
        <dbReference type="SAM" id="MobiDB-lite"/>
    </source>
</evidence>
<evidence type="ECO:0000313" key="2">
    <source>
        <dbReference type="EMBL" id="MBB3160789.1"/>
    </source>
</evidence>
<dbReference type="Proteomes" id="UP000542811">
    <property type="component" value="Unassembled WGS sequence"/>
</dbReference>
<comment type="caution">
    <text evidence="2">The sequence shown here is derived from an EMBL/GenBank/DDBJ whole genome shotgun (WGS) entry which is preliminary data.</text>
</comment>
<evidence type="ECO:0000313" key="3">
    <source>
        <dbReference type="Proteomes" id="UP000542811"/>
    </source>
</evidence>
<sequence>MATAGQGRGERPHAVLDRNGLVQHRKRRRNRAVGTPLSQPRQPNDLWCADYKSEFMLADKRY</sequence>
<dbReference type="EMBL" id="JACHXX010000001">
    <property type="protein sequence ID" value="MBB3160789.1"/>
    <property type="molecule type" value="Genomic_DNA"/>
</dbReference>
<keyword evidence="3" id="KW-1185">Reference proteome</keyword>
<feature type="region of interest" description="Disordered" evidence="1">
    <location>
        <begin position="1"/>
        <end position="42"/>
    </location>
</feature>
<accession>A0ABR6G3D4</accession>
<dbReference type="RefSeq" id="WP_077979010.1">
    <property type="nucleotide sequence ID" value="NZ_JAAXQQ010000003.1"/>
</dbReference>
<organism evidence="2 3">
    <name type="scientific">Rhizobium laguerreae</name>
    <dbReference type="NCBI Taxonomy" id="1076926"/>
    <lineage>
        <taxon>Bacteria</taxon>
        <taxon>Pseudomonadati</taxon>
        <taxon>Pseudomonadota</taxon>
        <taxon>Alphaproteobacteria</taxon>
        <taxon>Hyphomicrobiales</taxon>
        <taxon>Rhizobiaceae</taxon>
        <taxon>Rhizobium/Agrobacterium group</taxon>
        <taxon>Rhizobium</taxon>
    </lineage>
</organism>
<proteinExistence type="predicted"/>
<evidence type="ECO:0008006" key="4">
    <source>
        <dbReference type="Google" id="ProtNLM"/>
    </source>
</evidence>